<evidence type="ECO:0000259" key="10">
    <source>
        <dbReference type="Pfam" id="PF06136"/>
    </source>
</evidence>
<feature type="region of interest" description="Disordered" evidence="9">
    <location>
        <begin position="447"/>
        <end position="483"/>
    </location>
</feature>
<dbReference type="Gramene" id="Kaladp0056s0095.3.v1.1">
    <property type="protein sequence ID" value="Kaladp0056s0095.3.v1.1"/>
    <property type="gene ID" value="Kaladp0056s0095.v1.1"/>
</dbReference>
<keyword evidence="4" id="KW-0132">Cell division</keyword>
<dbReference type="GO" id="GO:0090708">
    <property type="term" value="P:specification of plant organ axis polarity"/>
    <property type="evidence" value="ECO:0007669"/>
    <property type="project" value="UniProtKB-ARBA"/>
</dbReference>
<dbReference type="PANTHER" id="PTHR31083">
    <property type="entry name" value="UPSTREAM OF FLC PROTEIN (DUF966)"/>
    <property type="match status" value="1"/>
</dbReference>
<keyword evidence="5" id="KW-0472">Membrane</keyword>
<feature type="compositionally biased region" description="Polar residues" evidence="9">
    <location>
        <begin position="472"/>
        <end position="481"/>
    </location>
</feature>
<evidence type="ECO:0000313" key="11">
    <source>
        <dbReference type="EnsemblPlants" id="Kaladp0056s0095.2.v1.1"/>
    </source>
</evidence>
<keyword evidence="2" id="KW-0217">Developmental protein</keyword>
<feature type="domain" description="SOSEKI DIX-like" evidence="10">
    <location>
        <begin position="32"/>
        <end position="120"/>
    </location>
</feature>
<evidence type="ECO:0000256" key="2">
    <source>
        <dbReference type="ARBA" id="ARBA00022473"/>
    </source>
</evidence>
<reference evidence="11" key="1">
    <citation type="submission" date="2021-01" db="UniProtKB">
        <authorList>
            <consortium name="EnsemblPlants"/>
        </authorList>
    </citation>
    <scope>IDENTIFICATION</scope>
</reference>
<dbReference type="PANTHER" id="PTHR31083:SF6">
    <property type="entry name" value="PROTEIN SOSEKI 3"/>
    <property type="match status" value="1"/>
</dbReference>
<organism evidence="11 12">
    <name type="scientific">Kalanchoe fedtschenkoi</name>
    <name type="common">Lavender scallops</name>
    <name type="synonym">South American air plant</name>
    <dbReference type="NCBI Taxonomy" id="63787"/>
    <lineage>
        <taxon>Eukaryota</taxon>
        <taxon>Viridiplantae</taxon>
        <taxon>Streptophyta</taxon>
        <taxon>Embryophyta</taxon>
        <taxon>Tracheophyta</taxon>
        <taxon>Spermatophyta</taxon>
        <taxon>Magnoliopsida</taxon>
        <taxon>eudicotyledons</taxon>
        <taxon>Gunneridae</taxon>
        <taxon>Pentapetalae</taxon>
        <taxon>Saxifragales</taxon>
        <taxon>Crassulaceae</taxon>
        <taxon>Kalanchoe</taxon>
    </lineage>
</organism>
<dbReference type="GO" id="GO:0005886">
    <property type="term" value="C:plasma membrane"/>
    <property type="evidence" value="ECO:0007669"/>
    <property type="project" value="UniProtKB-SubCell"/>
</dbReference>
<evidence type="ECO:0000313" key="12">
    <source>
        <dbReference type="Proteomes" id="UP000594263"/>
    </source>
</evidence>
<evidence type="ECO:0000256" key="8">
    <source>
        <dbReference type="ARBA" id="ARBA00046534"/>
    </source>
</evidence>
<comment type="subcellular location">
    <subcellularLocation>
        <location evidence="1">Cell membrane</location>
        <topology evidence="1">Peripheral membrane protein</topology>
        <orientation evidence="1">Cytoplasmic side</orientation>
    </subcellularLocation>
</comment>
<feature type="compositionally biased region" description="Polar residues" evidence="9">
    <location>
        <begin position="153"/>
        <end position="168"/>
    </location>
</feature>
<dbReference type="InterPro" id="IPR048351">
    <property type="entry name" value="SOK_DIX"/>
</dbReference>
<evidence type="ECO:0000256" key="6">
    <source>
        <dbReference type="ARBA" id="ARBA00023306"/>
    </source>
</evidence>
<evidence type="ECO:0000256" key="9">
    <source>
        <dbReference type="SAM" id="MobiDB-lite"/>
    </source>
</evidence>
<dbReference type="PIRSF" id="PIRSF031043">
    <property type="entry name" value="UCP031043"/>
    <property type="match status" value="1"/>
</dbReference>
<evidence type="ECO:0000256" key="7">
    <source>
        <dbReference type="ARBA" id="ARBA00024211"/>
    </source>
</evidence>
<accession>A0A7N0U6R5</accession>
<sequence length="532" mass="59235">MERRMSKCRQISPERAKVWTERSPKYVQHRKVSVLYYLCRNQQLEHPHFVEVKISSPDGLYLRDFIKRLNELRGRGMPCRYSWSCKRTYKAGYVWHDLSEDDLIHPASGSEYVLKGSELIQEPKPERIIHGENIKYQNLKQLPEPTSCRNRDCSSTSSSMNGKEQTPSLEDAYSPLHYPGSSSISPEYRVGKNASTTDHVEYKIDKLEKAADASTQTDENPIPELHQETCTRGVSTEDGSSKPLVQPIQDQFPMAKKNCLVSCASGSPPSCSSESLSLGKTETLESLIRADAKKFKSLRNLEEEDITMSSNVRLKATNMIMQLISCGSISVKDHSLGLISTYRPRFSTSEFSSPLYSSSVLLGELDYMSENSRKMGLKLEDKECFSGSLIETKLLSEIGGLAALKRSSSFDADRTSKLSNASEDKDEVTSIGSKCIPLSIKSSLARHPRSESMRYPISDGPRISSEFDRSRTSTPSASVGSSKRIIDLTDNKVSKTPSSGSFRDDGKITKIEERLASGALVIIQSKVSGDLN</sequence>
<keyword evidence="12" id="KW-1185">Reference proteome</keyword>
<feature type="compositionally biased region" description="Polar residues" evidence="9">
    <location>
        <begin position="228"/>
        <end position="238"/>
    </location>
</feature>
<comment type="subunit">
    <text evidence="8">Homodimer. Forms long polymer filaments with other SOKs proteins polymers (e.g. SOK1, SOK2, SOK3 and SOK4) crucial for polar localization and biological activity. Binds to ANGUSTIFOLIA (AN).</text>
</comment>
<dbReference type="Pfam" id="PF06136">
    <property type="entry name" value="SOK"/>
    <property type="match status" value="1"/>
</dbReference>
<dbReference type="Proteomes" id="UP000594263">
    <property type="component" value="Unplaced"/>
</dbReference>
<dbReference type="EnsemblPlants" id="Kaladp0056s0095.3.v1.1">
    <property type="protein sequence ID" value="Kaladp0056s0095.3.v1.1"/>
    <property type="gene ID" value="Kaladp0056s0095.v1.1"/>
</dbReference>
<dbReference type="InterPro" id="IPR021182">
    <property type="entry name" value="SOK_magnoliopsida"/>
</dbReference>
<feature type="region of interest" description="Disordered" evidence="9">
    <location>
        <begin position="211"/>
        <end position="242"/>
    </location>
</feature>
<evidence type="ECO:0000256" key="1">
    <source>
        <dbReference type="ARBA" id="ARBA00004413"/>
    </source>
</evidence>
<dbReference type="Gramene" id="Kaladp0056s0095.2.v1.1">
    <property type="protein sequence ID" value="Kaladp0056s0095.2.v1.1"/>
    <property type="gene ID" value="Kaladp0056s0095.v1.1"/>
</dbReference>
<dbReference type="GO" id="GO:0051258">
    <property type="term" value="P:protein polymerization"/>
    <property type="evidence" value="ECO:0007669"/>
    <property type="project" value="UniProtKB-ARBA"/>
</dbReference>
<keyword evidence="3" id="KW-1003">Cell membrane</keyword>
<comment type="similarity">
    <text evidence="7">Belongs to the SOSEKI family.</text>
</comment>
<dbReference type="EnsemblPlants" id="Kaladp0056s0095.1.v1.1">
    <property type="protein sequence ID" value="Kaladp0056s0095.1.v1.1"/>
    <property type="gene ID" value="Kaladp0056s0095.v1.1"/>
</dbReference>
<keyword evidence="6" id="KW-0131">Cell cycle</keyword>
<protein>
    <recommendedName>
        <fullName evidence="10">SOSEKI DIX-like domain-containing protein</fullName>
    </recommendedName>
</protein>
<name>A0A7N0U6R5_KALFE</name>
<dbReference type="OMA" id="GTNKHSQ"/>
<evidence type="ECO:0000256" key="5">
    <source>
        <dbReference type="ARBA" id="ARBA00023136"/>
    </source>
</evidence>
<dbReference type="GO" id="GO:0051302">
    <property type="term" value="P:regulation of cell division"/>
    <property type="evidence" value="ECO:0007669"/>
    <property type="project" value="UniProtKB-ARBA"/>
</dbReference>
<dbReference type="EnsemblPlants" id="Kaladp0056s0095.2.v1.1">
    <property type="protein sequence ID" value="Kaladp0056s0095.2.v1.1"/>
    <property type="gene ID" value="Kaladp0056s0095.v1.1"/>
</dbReference>
<proteinExistence type="inferred from homology"/>
<dbReference type="GO" id="GO:0051301">
    <property type="term" value="P:cell division"/>
    <property type="evidence" value="ECO:0007669"/>
    <property type="project" value="UniProtKB-KW"/>
</dbReference>
<feature type="region of interest" description="Disordered" evidence="9">
    <location>
        <begin position="140"/>
        <end position="189"/>
    </location>
</feature>
<dbReference type="AlphaFoldDB" id="A0A7N0U6R5"/>
<dbReference type="Gramene" id="Kaladp0056s0095.1.v1.1">
    <property type="protein sequence ID" value="Kaladp0056s0095.1.v1.1"/>
    <property type="gene ID" value="Kaladp0056s0095.v1.1"/>
</dbReference>
<dbReference type="GO" id="GO:2000067">
    <property type="term" value="P:regulation of root morphogenesis"/>
    <property type="evidence" value="ECO:0007669"/>
    <property type="project" value="UniProtKB-ARBA"/>
</dbReference>
<evidence type="ECO:0000256" key="3">
    <source>
        <dbReference type="ARBA" id="ARBA00022475"/>
    </source>
</evidence>
<evidence type="ECO:0000256" key="4">
    <source>
        <dbReference type="ARBA" id="ARBA00022618"/>
    </source>
</evidence>
<dbReference type="InterPro" id="IPR010369">
    <property type="entry name" value="SOK"/>
</dbReference>